<evidence type="ECO:0000256" key="3">
    <source>
        <dbReference type="ARBA" id="ARBA00010712"/>
    </source>
</evidence>
<dbReference type="OrthoDB" id="2436196at2"/>
<feature type="domain" description="N-acetyltransferase" evidence="10">
    <location>
        <begin position="5"/>
        <end position="160"/>
    </location>
</feature>
<dbReference type="Gene3D" id="3.40.630.30">
    <property type="match status" value="1"/>
</dbReference>
<evidence type="ECO:0000256" key="1">
    <source>
        <dbReference type="ARBA" id="ARBA00003741"/>
    </source>
</evidence>
<dbReference type="PATRIC" id="fig|943816.4.peg.1755"/>
<reference evidence="12" key="2">
    <citation type="submission" date="2016-10" db="EMBL/GenBank/DDBJ databases">
        <authorList>
            <person name="de Groot N.N."/>
        </authorList>
    </citation>
    <scope>NUCLEOTIDE SEQUENCE [LARGE SCALE GENOMIC DNA]</scope>
    <source>
        <strain evidence="12">CGMCC 4.6825</strain>
    </source>
</reference>
<evidence type="ECO:0000256" key="7">
    <source>
        <dbReference type="ARBA" id="ARBA00023315"/>
    </source>
</evidence>
<evidence type="ECO:0000313" key="14">
    <source>
        <dbReference type="Proteomes" id="UP000182841"/>
    </source>
</evidence>
<evidence type="ECO:0000256" key="5">
    <source>
        <dbReference type="ARBA" id="ARBA00017935"/>
    </source>
</evidence>
<dbReference type="GO" id="GO:0019491">
    <property type="term" value="P:ectoine biosynthetic process"/>
    <property type="evidence" value="ECO:0007669"/>
    <property type="project" value="UniProtKB-UniPathway"/>
</dbReference>
<evidence type="ECO:0000256" key="4">
    <source>
        <dbReference type="ARBA" id="ARBA00012355"/>
    </source>
</evidence>
<evidence type="ECO:0000259" key="10">
    <source>
        <dbReference type="PROSITE" id="PS51186"/>
    </source>
</evidence>
<reference evidence="14" key="3">
    <citation type="submission" date="2016-10" db="EMBL/GenBank/DDBJ databases">
        <authorList>
            <person name="Varghese N."/>
            <person name="Submissions S."/>
        </authorList>
    </citation>
    <scope>NUCLEOTIDE SEQUENCE [LARGE SCALE GENOMIC DNA]</scope>
    <source>
        <strain evidence="14">CGMCC 4.6825</strain>
    </source>
</reference>
<dbReference type="UniPathway" id="UPA00067">
    <property type="reaction ID" value="UER00122"/>
</dbReference>
<proteinExistence type="inferred from homology"/>
<name>A0A1E7K357_9ACTN</name>
<dbReference type="Proteomes" id="UP000182841">
    <property type="component" value="Unassembled WGS sequence"/>
</dbReference>
<dbReference type="EMBL" id="FOGO01000001">
    <property type="protein sequence ID" value="SER30411.1"/>
    <property type="molecule type" value="Genomic_DNA"/>
</dbReference>
<comment type="catalytic activity">
    <reaction evidence="8 9">
        <text>L-2,4-diaminobutanoate + acetyl-CoA = (2S)-4-acetamido-2-aminobutanoate + CoA + H(+)</text>
        <dbReference type="Rhea" id="RHEA:16901"/>
        <dbReference type="ChEBI" id="CHEBI:15378"/>
        <dbReference type="ChEBI" id="CHEBI:57287"/>
        <dbReference type="ChEBI" id="CHEBI:57288"/>
        <dbReference type="ChEBI" id="CHEBI:58761"/>
        <dbReference type="ChEBI" id="CHEBI:58929"/>
        <dbReference type="EC" id="2.3.1.178"/>
    </reaction>
</comment>
<comment type="pathway">
    <text evidence="2 9">Amine and polyamine biosynthesis; ectoine biosynthesis; L-ectoine from L-aspartate 4-semialdehyde: step 2/3.</text>
</comment>
<dbReference type="InterPro" id="IPR016181">
    <property type="entry name" value="Acyl_CoA_acyltransferase"/>
</dbReference>
<evidence type="ECO:0000313" key="12">
    <source>
        <dbReference type="EMBL" id="SER30411.1"/>
    </source>
</evidence>
<dbReference type="Pfam" id="PF00583">
    <property type="entry name" value="Acetyltransf_1"/>
    <property type="match status" value="1"/>
</dbReference>
<evidence type="ECO:0000256" key="2">
    <source>
        <dbReference type="ARBA" id="ARBA00004978"/>
    </source>
</evidence>
<keyword evidence="7 9" id="KW-0012">Acyltransferase</keyword>
<gene>
    <name evidence="9" type="primary">ectA</name>
    <name evidence="11" type="ORF">AN217_11685</name>
    <name evidence="12" type="ORF">SAMN05421870_10163</name>
</gene>
<evidence type="ECO:0000256" key="6">
    <source>
        <dbReference type="ARBA" id="ARBA00022679"/>
    </source>
</evidence>
<keyword evidence="14" id="KW-1185">Reference proteome</keyword>
<evidence type="ECO:0000313" key="11">
    <source>
        <dbReference type="EMBL" id="OEU98361.1"/>
    </source>
</evidence>
<keyword evidence="6 9" id="KW-0808">Transferase</keyword>
<dbReference type="RefSeq" id="WP_027759477.1">
    <property type="nucleotide sequence ID" value="NZ_CBDQZE010000042.1"/>
</dbReference>
<sequence length="171" mass="18602">MPEGLKLDTPRVDDGAAIWRIARDSKTLDLNSSYSYLLWCRDFAATSVVARDGAGEPVGFITGYVRPQQPRTLLVWQVAVDEAARGRGLAAAMLDGLTLRVAEELGIDTVETTVTPDNTPSNRLFTSYAQRHSAAVAKDVLFDAALFPEDGHLPEVLYRIGPVVFPGASKR</sequence>
<dbReference type="STRING" id="943816.AN217_11685"/>
<comment type="similarity">
    <text evidence="3 9">Belongs to the acetyltransferase family. EctA subfamily.</text>
</comment>
<dbReference type="InterPro" id="IPR000182">
    <property type="entry name" value="GNAT_dom"/>
</dbReference>
<reference evidence="11 13" key="1">
    <citation type="journal article" date="2016" name="Front. Microbiol.">
        <title>Comparative Genomics Analysis of Streptomyces Species Reveals Their Adaptation to the Marine Environment and Their Diversity at the Genomic Level.</title>
        <authorList>
            <person name="Tian X."/>
            <person name="Zhang Z."/>
            <person name="Yang T."/>
            <person name="Chen M."/>
            <person name="Li J."/>
            <person name="Chen F."/>
            <person name="Yang J."/>
            <person name="Li W."/>
            <person name="Zhang B."/>
            <person name="Zhang Z."/>
            <person name="Wu J."/>
            <person name="Zhang C."/>
            <person name="Long L."/>
            <person name="Xiao J."/>
        </authorList>
    </citation>
    <scope>NUCLEOTIDE SEQUENCE [LARGE SCALE GENOMIC DNA]</scope>
    <source>
        <strain evidence="11 13">SCSIO M10379</strain>
    </source>
</reference>
<dbReference type="EC" id="2.3.1.178" evidence="4 9"/>
<evidence type="ECO:0000256" key="8">
    <source>
        <dbReference type="ARBA" id="ARBA00048924"/>
    </source>
</evidence>
<comment type="function">
    <text evidence="1 9">Catalyzes the acetylation of L-2,4-diaminobutyrate (DABA) to gamma-N-acetyl-alpha,gamma-diaminobutyric acid (ADABA) with acetyl coenzyme A.</text>
</comment>
<dbReference type="SUPFAM" id="SSF55729">
    <property type="entry name" value="Acyl-CoA N-acyltransferases (Nat)"/>
    <property type="match status" value="1"/>
</dbReference>
<protein>
    <recommendedName>
        <fullName evidence="5 9">L-2,4-diaminobutyric acid acetyltransferase</fullName>
        <shortName evidence="9">DABA acetyltransferase</shortName>
        <ecNumber evidence="4 9">2.3.1.178</ecNumber>
    </recommendedName>
</protein>
<dbReference type="AlphaFoldDB" id="A0A1E7K357"/>
<dbReference type="InterPro" id="IPR012772">
    <property type="entry name" value="Ectoine_EctA"/>
</dbReference>
<accession>A0A1E7K357</accession>
<evidence type="ECO:0000313" key="13">
    <source>
        <dbReference type="Proteomes" id="UP000175829"/>
    </source>
</evidence>
<dbReference type="PROSITE" id="PS51186">
    <property type="entry name" value="GNAT"/>
    <property type="match status" value="1"/>
</dbReference>
<dbReference type="NCBIfam" id="TIGR02406">
    <property type="entry name" value="ectoine_EctA"/>
    <property type="match status" value="1"/>
</dbReference>
<dbReference type="GO" id="GO:0033816">
    <property type="term" value="F:diaminobutyrate acetyltransferase activity"/>
    <property type="evidence" value="ECO:0007669"/>
    <property type="project" value="UniProtKB-EC"/>
</dbReference>
<dbReference type="Proteomes" id="UP000175829">
    <property type="component" value="Unassembled WGS sequence"/>
</dbReference>
<evidence type="ECO:0000256" key="9">
    <source>
        <dbReference type="RuleBase" id="RU365045"/>
    </source>
</evidence>
<dbReference type="EMBL" id="LJGV01000022">
    <property type="protein sequence ID" value="OEU98361.1"/>
    <property type="molecule type" value="Genomic_DNA"/>
</dbReference>
<organism evidence="11 13">
    <name type="scientific">Streptomyces qinglanensis</name>
    <dbReference type="NCBI Taxonomy" id="943816"/>
    <lineage>
        <taxon>Bacteria</taxon>
        <taxon>Bacillati</taxon>
        <taxon>Actinomycetota</taxon>
        <taxon>Actinomycetes</taxon>
        <taxon>Kitasatosporales</taxon>
        <taxon>Streptomycetaceae</taxon>
        <taxon>Streptomyces</taxon>
    </lineage>
</organism>